<organism evidence="2 5">
    <name type="scientific">Adineta ricciae</name>
    <name type="common">Rotifer</name>
    <dbReference type="NCBI Taxonomy" id="249248"/>
    <lineage>
        <taxon>Eukaryota</taxon>
        <taxon>Metazoa</taxon>
        <taxon>Spiralia</taxon>
        <taxon>Gnathifera</taxon>
        <taxon>Rotifera</taxon>
        <taxon>Eurotatoria</taxon>
        <taxon>Bdelloidea</taxon>
        <taxon>Adinetida</taxon>
        <taxon>Adinetidae</taxon>
        <taxon>Adineta</taxon>
    </lineage>
</organism>
<keyword evidence="4" id="KW-1185">Reference proteome</keyword>
<name>A0A814SM00_ADIRI</name>
<protein>
    <recommendedName>
        <fullName evidence="6">ZP domain-containing protein</fullName>
    </recommendedName>
</protein>
<feature type="compositionally biased region" description="Low complexity" evidence="1">
    <location>
        <begin position="271"/>
        <end position="305"/>
    </location>
</feature>
<proteinExistence type="predicted"/>
<evidence type="ECO:0000256" key="1">
    <source>
        <dbReference type="SAM" id="MobiDB-lite"/>
    </source>
</evidence>
<evidence type="ECO:0000313" key="4">
    <source>
        <dbReference type="Proteomes" id="UP000663828"/>
    </source>
</evidence>
<dbReference type="EMBL" id="CAJNOJ010000118">
    <property type="protein sequence ID" value="CAF1149326.1"/>
    <property type="molecule type" value="Genomic_DNA"/>
</dbReference>
<gene>
    <name evidence="2" type="ORF">EDS130_LOCUS22523</name>
    <name evidence="3" type="ORF">XAT740_LOCUS29835</name>
</gene>
<dbReference type="Proteomes" id="UP000663852">
    <property type="component" value="Unassembled WGS sequence"/>
</dbReference>
<accession>A0A814SM00</accession>
<evidence type="ECO:0000313" key="2">
    <source>
        <dbReference type="EMBL" id="CAF1149326.1"/>
    </source>
</evidence>
<feature type="region of interest" description="Disordered" evidence="1">
    <location>
        <begin position="271"/>
        <end position="306"/>
    </location>
</feature>
<evidence type="ECO:0000313" key="3">
    <source>
        <dbReference type="EMBL" id="CAF1319573.1"/>
    </source>
</evidence>
<evidence type="ECO:0000313" key="5">
    <source>
        <dbReference type="Proteomes" id="UP000663852"/>
    </source>
</evidence>
<reference evidence="2" key="1">
    <citation type="submission" date="2021-02" db="EMBL/GenBank/DDBJ databases">
        <authorList>
            <person name="Nowell W R."/>
        </authorList>
    </citation>
    <scope>NUCLEOTIDE SEQUENCE</scope>
</reference>
<dbReference type="EMBL" id="CAJNOR010002622">
    <property type="protein sequence ID" value="CAF1319573.1"/>
    <property type="molecule type" value="Genomic_DNA"/>
</dbReference>
<sequence length="368" mass="42028">MSWPSTCYSSSDTILLVKDSMRKDILDKNFNRLADVSIDYAWMCYLVLTFFHRFLRVQFTSSIRPSAQLFAREPSLMATTSINYTFSNYIQTQLVYACDMIELGKYSLCNVDIYYHLLSGELFWLFDQNYTQLGQVLKPMLYEDKGGTNQYPTCFVQHETDAIACRERVCFGRQILNETSNTLFNCGIPASHSIDQDKDNLRVIFNIRTQLCLHDMQYSEIFYTCNIEKCNGQDTLDQVSRITSQYYDIRNLQAPFYLNHTKFSSTYCQTSSGVSTSSTTSSTTSTTKLRTTTRTSTTRSQSATTVEKRQTTTFDKITTSVSSTIQQSSVMSSAIPSTMPMTTIQPAKNTAIPLREHLIFIFLTSLLL</sequence>
<evidence type="ECO:0008006" key="6">
    <source>
        <dbReference type="Google" id="ProtNLM"/>
    </source>
</evidence>
<comment type="caution">
    <text evidence="2">The sequence shown here is derived from an EMBL/GenBank/DDBJ whole genome shotgun (WGS) entry which is preliminary data.</text>
</comment>
<dbReference type="AlphaFoldDB" id="A0A814SM00"/>
<dbReference type="Proteomes" id="UP000663828">
    <property type="component" value="Unassembled WGS sequence"/>
</dbReference>